<feature type="compositionally biased region" description="Low complexity" evidence="4">
    <location>
        <begin position="22"/>
        <end position="41"/>
    </location>
</feature>
<protein>
    <recommendedName>
        <fullName evidence="3">NAD(P)H dehydrogenase subunit J</fullName>
    </recommendedName>
</protein>
<feature type="region of interest" description="Disordered" evidence="4">
    <location>
        <begin position="233"/>
        <end position="252"/>
    </location>
</feature>
<keyword evidence="2" id="KW-0813">Transport</keyword>
<keyword evidence="7" id="KW-1185">Reference proteome</keyword>
<dbReference type="NCBIfam" id="NF005832">
    <property type="entry name" value="PRK07735.1"/>
    <property type="match status" value="1"/>
</dbReference>
<dbReference type="Gene3D" id="3.30.460.80">
    <property type="entry name" value="NADH:ubiquinone oxidoreductase, 30kDa subunit"/>
    <property type="match status" value="1"/>
</dbReference>
<dbReference type="Pfam" id="PF00329">
    <property type="entry name" value="Complex1_30kDa"/>
    <property type="match status" value="1"/>
</dbReference>
<feature type="compositionally biased region" description="Basic and acidic residues" evidence="4">
    <location>
        <begin position="1"/>
        <end position="18"/>
    </location>
</feature>
<dbReference type="PANTHER" id="PTHR10884">
    <property type="entry name" value="NADH DEHYDROGENASE UBIQUINONE IRON-SULFUR PROTEIN 3"/>
    <property type="match status" value="1"/>
</dbReference>
<evidence type="ECO:0000256" key="1">
    <source>
        <dbReference type="ARBA" id="ARBA00007569"/>
    </source>
</evidence>
<feature type="region of interest" description="Disordered" evidence="4">
    <location>
        <begin position="1"/>
        <end position="109"/>
    </location>
</feature>
<evidence type="ECO:0000256" key="4">
    <source>
        <dbReference type="SAM" id="MobiDB-lite"/>
    </source>
</evidence>
<dbReference type="InterPro" id="IPR001268">
    <property type="entry name" value="NADH_UbQ_OxRdtase_30kDa_su"/>
</dbReference>
<feature type="compositionally biased region" description="Low complexity" evidence="4">
    <location>
        <begin position="66"/>
        <end position="85"/>
    </location>
</feature>
<evidence type="ECO:0000256" key="2">
    <source>
        <dbReference type="ARBA" id="ARBA00022448"/>
    </source>
</evidence>
<evidence type="ECO:0000259" key="5">
    <source>
        <dbReference type="Pfam" id="PF00329"/>
    </source>
</evidence>
<comment type="similarity">
    <text evidence="1">Belongs to the complex I 30 kDa subunit family.</text>
</comment>
<proteinExistence type="inferred from homology"/>
<gene>
    <name evidence="6" type="ORF">MJG50_07400</name>
</gene>
<evidence type="ECO:0000313" key="6">
    <source>
        <dbReference type="EMBL" id="MCH1625149.1"/>
    </source>
</evidence>
<dbReference type="SUPFAM" id="SSF143243">
    <property type="entry name" value="Nqo5-like"/>
    <property type="match status" value="1"/>
</dbReference>
<dbReference type="AlphaFoldDB" id="A0AAW5E8Q4"/>
<accession>A0AAW5E8Q4</accession>
<dbReference type="NCBIfam" id="TIGR01961">
    <property type="entry name" value="NuoC_fam"/>
    <property type="match status" value="1"/>
</dbReference>
<dbReference type="GO" id="GO:0008137">
    <property type="term" value="F:NADH dehydrogenase (ubiquinone) activity"/>
    <property type="evidence" value="ECO:0007669"/>
    <property type="project" value="InterPro"/>
</dbReference>
<reference evidence="6" key="1">
    <citation type="submission" date="2022-02" db="EMBL/GenBank/DDBJ databases">
        <title>Fredinandcohnia quinoae sp. nov. isolated from Chenopodium quinoa seeds.</title>
        <authorList>
            <person name="Saati-Santamaria Z."/>
            <person name="Flores-Felix J.D."/>
            <person name="Igual J.M."/>
            <person name="Velazquez E."/>
            <person name="Garcia-Fraile P."/>
            <person name="Martinez-Molina E."/>
        </authorList>
    </citation>
    <scope>NUCLEOTIDE SEQUENCE</scope>
    <source>
        <strain evidence="6">SECRCQ15</strain>
    </source>
</reference>
<sequence>MSDKDLEQQKREAAELAKKKAAAAAKAKAAALAKQKAAEQAPESSDAPETTAGAEDPKELAKKKAAAAAKAKAAALAKQKAAEQAPESSDAPETTDGAEDPKELAKKKAAAAAKAKAAALAKAKASGAELDEPVGDDDLAKAKAKAVAAAKAKAAALAKQKALEKASGAADDDDDAKAKAKAAAVAKAKAAAAAKAKAMAAGGAGEDDLAKEKAKAIAVAKAKAAAAAKARAGAGGATNDEPAEEVKPSPNQPYLDKYEKVIKEHLGEEVLENSYINTLSKDVPTLVAKPDTYYKVAEFLKYNEQLGFDYLSELHGTDFQTHMEIYVHLFSYKNRQSVALKVKIDRDNPETYSLQPLWEGANWPEREAYDLLGINFIGHPNMTRIMLPDDWVGHPLRKDYEPYDVEV</sequence>
<dbReference type="EMBL" id="JAKTTI010000008">
    <property type="protein sequence ID" value="MCH1625149.1"/>
    <property type="molecule type" value="Genomic_DNA"/>
</dbReference>
<keyword evidence="6" id="KW-0560">Oxidoreductase</keyword>
<evidence type="ECO:0000256" key="3">
    <source>
        <dbReference type="ARBA" id="ARBA00031773"/>
    </source>
</evidence>
<organism evidence="6 7">
    <name type="scientific">Fredinandcohnia quinoae</name>
    <dbReference type="NCBI Taxonomy" id="2918902"/>
    <lineage>
        <taxon>Bacteria</taxon>
        <taxon>Bacillati</taxon>
        <taxon>Bacillota</taxon>
        <taxon>Bacilli</taxon>
        <taxon>Bacillales</taxon>
        <taxon>Bacillaceae</taxon>
        <taxon>Fredinandcohnia</taxon>
    </lineage>
</organism>
<dbReference type="Proteomes" id="UP001431131">
    <property type="component" value="Unassembled WGS sequence"/>
</dbReference>
<dbReference type="PANTHER" id="PTHR10884:SF14">
    <property type="entry name" value="NADH DEHYDROGENASE [UBIQUINONE] IRON-SULFUR PROTEIN 3, MITOCHONDRIAL"/>
    <property type="match status" value="1"/>
</dbReference>
<dbReference type="GO" id="GO:0016651">
    <property type="term" value="F:oxidoreductase activity, acting on NAD(P)H"/>
    <property type="evidence" value="ECO:0007669"/>
    <property type="project" value="InterPro"/>
</dbReference>
<feature type="domain" description="NADH:ubiquinone oxidoreductase 30kDa subunit" evidence="5">
    <location>
        <begin position="288"/>
        <end position="401"/>
    </location>
</feature>
<name>A0AAW5E8Q4_9BACI</name>
<dbReference type="InterPro" id="IPR037232">
    <property type="entry name" value="NADH_quin_OxRdtase_su_C/D-like"/>
</dbReference>
<comment type="caution">
    <text evidence="6">The sequence shown here is derived from an EMBL/GenBank/DDBJ whole genome shotgun (WGS) entry which is preliminary data.</text>
</comment>
<dbReference type="RefSeq" id="WP_240254172.1">
    <property type="nucleotide sequence ID" value="NZ_JAKTTI010000008.1"/>
</dbReference>
<evidence type="ECO:0000313" key="7">
    <source>
        <dbReference type="Proteomes" id="UP001431131"/>
    </source>
</evidence>
<dbReference type="InterPro" id="IPR010218">
    <property type="entry name" value="NADH_DH_suC"/>
</dbReference>